<gene>
    <name evidence="6" type="ORF">LALA0_S01e07140g</name>
</gene>
<dbReference type="EMBL" id="LN736360">
    <property type="protein sequence ID" value="CEP60282.1"/>
    <property type="molecule type" value="Genomic_DNA"/>
</dbReference>
<dbReference type="AlphaFoldDB" id="A0A0C7N178"/>
<sequence>MAKRLSGLQRDVLQMYRLCVREAHKKPLASRPNFLRYIRTEFVKYRDIPRKDFSTIEHLLRVGHRRLETFASPEVKDIH</sequence>
<dbReference type="STRING" id="1245769.A0A0C7N178"/>
<dbReference type="RefSeq" id="XP_022626527.1">
    <property type="nucleotide sequence ID" value="XM_022774429.1"/>
</dbReference>
<evidence type="ECO:0000259" key="5">
    <source>
        <dbReference type="Pfam" id="PF05347"/>
    </source>
</evidence>
<reference evidence="6 7" key="1">
    <citation type="submission" date="2014-12" db="EMBL/GenBank/DDBJ databases">
        <authorList>
            <person name="Neuveglise Cecile"/>
        </authorList>
    </citation>
    <scope>NUCLEOTIDE SEQUENCE [LARGE SCALE GENOMIC DNA]</scope>
    <source>
        <strain evidence="6 7">CBS 12615</strain>
    </source>
</reference>
<dbReference type="PANTHER" id="PTHR13675:SF1">
    <property type="entry name" value="SUCCINATE DEHYDROGENASE ASSEMBLY FACTOR 1, MITOCHONDRIAL"/>
    <property type="match status" value="1"/>
</dbReference>
<organism evidence="6 7">
    <name type="scientific">Lachancea lanzarotensis</name>
    <dbReference type="NCBI Taxonomy" id="1245769"/>
    <lineage>
        <taxon>Eukaryota</taxon>
        <taxon>Fungi</taxon>
        <taxon>Dikarya</taxon>
        <taxon>Ascomycota</taxon>
        <taxon>Saccharomycotina</taxon>
        <taxon>Saccharomycetes</taxon>
        <taxon>Saccharomycetales</taxon>
        <taxon>Saccharomycetaceae</taxon>
        <taxon>Lachancea</taxon>
    </lineage>
</organism>
<proteinExistence type="inferred from homology"/>
<feature type="domain" description="Complex 1 LYR protein" evidence="5">
    <location>
        <begin position="10"/>
        <end position="68"/>
    </location>
</feature>
<protein>
    <submittedName>
        <fullName evidence="6">LALA0S01e07140g1_1</fullName>
    </submittedName>
</protein>
<evidence type="ECO:0000256" key="3">
    <source>
        <dbReference type="ARBA" id="ARBA00023186"/>
    </source>
</evidence>
<dbReference type="GeneID" id="34683659"/>
<dbReference type="InterPro" id="IPR008011">
    <property type="entry name" value="Complex1_LYR_dom"/>
</dbReference>
<dbReference type="PANTHER" id="PTHR13675">
    <property type="entry name" value="LYR MOTIF-CONTAINING PROTEIN 2"/>
    <property type="match status" value="1"/>
</dbReference>
<evidence type="ECO:0000256" key="1">
    <source>
        <dbReference type="ARBA" id="ARBA00004305"/>
    </source>
</evidence>
<keyword evidence="3" id="KW-0143">Chaperone</keyword>
<evidence type="ECO:0000256" key="2">
    <source>
        <dbReference type="ARBA" id="ARBA00023128"/>
    </source>
</evidence>
<comment type="subcellular location">
    <subcellularLocation>
        <location evidence="1">Mitochondrion matrix</location>
    </subcellularLocation>
</comment>
<dbReference type="GO" id="GO:0005759">
    <property type="term" value="C:mitochondrial matrix"/>
    <property type="evidence" value="ECO:0007669"/>
    <property type="project" value="UniProtKB-SubCell"/>
</dbReference>
<accession>A0A0C7N178</accession>
<comment type="similarity">
    <text evidence="4">Belongs to the complex I LYR family. SDHAF1 subfamily.</text>
</comment>
<dbReference type="Pfam" id="PF05347">
    <property type="entry name" value="Complex1_LYR"/>
    <property type="match status" value="1"/>
</dbReference>
<evidence type="ECO:0000313" key="6">
    <source>
        <dbReference type="EMBL" id="CEP60282.1"/>
    </source>
</evidence>
<dbReference type="CDD" id="cd20268">
    <property type="entry name" value="Complex1_LYR_SDHAF1_LYRM8"/>
    <property type="match status" value="1"/>
</dbReference>
<dbReference type="GO" id="GO:0034553">
    <property type="term" value="P:mitochondrial respiratory chain complex II assembly"/>
    <property type="evidence" value="ECO:0007669"/>
    <property type="project" value="EnsemblFungi"/>
</dbReference>
<dbReference type="Proteomes" id="UP000054304">
    <property type="component" value="Unassembled WGS sequence"/>
</dbReference>
<name>A0A0C7N178_9SACH</name>
<keyword evidence="7" id="KW-1185">Reference proteome</keyword>
<dbReference type="OrthoDB" id="273010at2759"/>
<keyword evidence="2" id="KW-0496">Mitochondrion</keyword>
<evidence type="ECO:0000313" key="7">
    <source>
        <dbReference type="Proteomes" id="UP000054304"/>
    </source>
</evidence>
<evidence type="ECO:0000256" key="4">
    <source>
        <dbReference type="ARBA" id="ARBA00025715"/>
    </source>
</evidence>
<dbReference type="HOGENOM" id="CLU_154777_1_1_1"/>
<dbReference type="InterPro" id="IPR045295">
    <property type="entry name" value="Complex1_LYR_SDHAF1_LYRM8"/>
</dbReference>